<protein>
    <submittedName>
        <fullName evidence="1">Uncharacterized protein</fullName>
    </submittedName>
</protein>
<gene>
    <name evidence="1" type="ORF">S03H2_55878</name>
</gene>
<accession>X1IQ12</accession>
<feature type="non-terminal residue" evidence="1">
    <location>
        <position position="1"/>
    </location>
</feature>
<reference evidence="1" key="1">
    <citation type="journal article" date="2014" name="Front. Microbiol.">
        <title>High frequency of phylogenetically diverse reductive dehalogenase-homologous genes in deep subseafloor sedimentary metagenomes.</title>
        <authorList>
            <person name="Kawai M."/>
            <person name="Futagami T."/>
            <person name="Toyoda A."/>
            <person name="Takaki Y."/>
            <person name="Nishi S."/>
            <person name="Hori S."/>
            <person name="Arai W."/>
            <person name="Tsubouchi T."/>
            <person name="Morono Y."/>
            <person name="Uchiyama I."/>
            <person name="Ito T."/>
            <person name="Fujiyama A."/>
            <person name="Inagaki F."/>
            <person name="Takami H."/>
        </authorList>
    </citation>
    <scope>NUCLEOTIDE SEQUENCE</scope>
    <source>
        <strain evidence="1">Expedition CK06-06</strain>
    </source>
</reference>
<comment type="caution">
    <text evidence="1">The sequence shown here is derived from an EMBL/GenBank/DDBJ whole genome shotgun (WGS) entry which is preliminary data.</text>
</comment>
<name>X1IQ12_9ZZZZ</name>
<proteinExistence type="predicted"/>
<sequence length="161" mass="18370">KRSGIWYDFGVVGHKVITTAYAEFYVDQLIEEDSTFGDFKWHQIGTGDTAEGAGETTLVTPVESVTSGSQEEDSSKVYMSIANIDITATRLLREHGIFNSNVPGLMMDRTLYALITLDNSPDKLIMKTNLAIELCKMLCKFYIHFNYKIFCRFPVIYKFFY</sequence>
<dbReference type="AlphaFoldDB" id="X1IQ12"/>
<organism evidence="1">
    <name type="scientific">marine sediment metagenome</name>
    <dbReference type="NCBI Taxonomy" id="412755"/>
    <lineage>
        <taxon>unclassified sequences</taxon>
        <taxon>metagenomes</taxon>
        <taxon>ecological metagenomes</taxon>
    </lineage>
</organism>
<dbReference type="EMBL" id="BARU01035729">
    <property type="protein sequence ID" value="GAH83792.1"/>
    <property type="molecule type" value="Genomic_DNA"/>
</dbReference>
<evidence type="ECO:0000313" key="1">
    <source>
        <dbReference type="EMBL" id="GAH83792.1"/>
    </source>
</evidence>